<reference evidence="2" key="2">
    <citation type="submission" date="2023-01" db="EMBL/GenBank/DDBJ databases">
        <authorList>
            <person name="Sun Q."/>
            <person name="Evtushenko L."/>
        </authorList>
    </citation>
    <scope>NUCLEOTIDE SEQUENCE</scope>
    <source>
        <strain evidence="2">VKM Ac-1447</strain>
    </source>
</reference>
<dbReference type="SUPFAM" id="SSF47413">
    <property type="entry name" value="lambda repressor-like DNA-binding domains"/>
    <property type="match status" value="1"/>
</dbReference>
<gene>
    <name evidence="2" type="ORF">GCM10017586_03470</name>
</gene>
<comment type="caution">
    <text evidence="2">The sequence shown here is derived from an EMBL/GenBank/DDBJ whole genome shotgun (WGS) entry which is preliminary data.</text>
</comment>
<evidence type="ECO:0000313" key="2">
    <source>
        <dbReference type="EMBL" id="GLJ78665.1"/>
    </source>
</evidence>
<evidence type="ECO:0000259" key="1">
    <source>
        <dbReference type="PROSITE" id="PS50943"/>
    </source>
</evidence>
<dbReference type="CDD" id="cd00093">
    <property type="entry name" value="HTH_XRE"/>
    <property type="match status" value="1"/>
</dbReference>
<dbReference type="Pfam" id="PF13443">
    <property type="entry name" value="HTH_26"/>
    <property type="match status" value="1"/>
</dbReference>
<evidence type="ECO:0000313" key="3">
    <source>
        <dbReference type="Proteomes" id="UP001142317"/>
    </source>
</evidence>
<feature type="domain" description="HTH cro/C1-type" evidence="1">
    <location>
        <begin position="14"/>
        <end position="68"/>
    </location>
</feature>
<dbReference type="InterPro" id="IPR010982">
    <property type="entry name" value="Lambda_DNA-bd_dom_sf"/>
</dbReference>
<dbReference type="GO" id="GO:0003677">
    <property type="term" value="F:DNA binding"/>
    <property type="evidence" value="ECO:0007669"/>
    <property type="project" value="InterPro"/>
</dbReference>
<protein>
    <recommendedName>
        <fullName evidence="1">HTH cro/C1-type domain-containing protein</fullName>
    </recommendedName>
</protein>
<reference evidence="2" key="1">
    <citation type="journal article" date="2014" name="Int. J. Syst. Evol. Microbiol.">
        <title>Complete genome sequence of Corynebacterium casei LMG S-19264T (=DSM 44701T), isolated from a smear-ripened cheese.</title>
        <authorList>
            <consortium name="US DOE Joint Genome Institute (JGI-PGF)"/>
            <person name="Walter F."/>
            <person name="Albersmeier A."/>
            <person name="Kalinowski J."/>
            <person name="Ruckert C."/>
        </authorList>
    </citation>
    <scope>NUCLEOTIDE SEQUENCE</scope>
    <source>
        <strain evidence="2">VKM Ac-1447</strain>
    </source>
</reference>
<dbReference type="AlphaFoldDB" id="A0A9W6HDM7"/>
<sequence>MNYSTPSGKAARAIRSILADRRESVEKLAEETGISLSTLKRRLLLSTPFTIDELGLIANYFGVSILEVITPVDERAAVAS</sequence>
<dbReference type="PROSITE" id="PS50943">
    <property type="entry name" value="HTH_CROC1"/>
    <property type="match status" value="1"/>
</dbReference>
<proteinExistence type="predicted"/>
<accession>A0A9W6HDM7</accession>
<dbReference type="EMBL" id="BSEO01000001">
    <property type="protein sequence ID" value="GLJ78665.1"/>
    <property type="molecule type" value="Genomic_DNA"/>
</dbReference>
<organism evidence="2 3">
    <name type="scientific">Microbacterium imperiale</name>
    <dbReference type="NCBI Taxonomy" id="33884"/>
    <lineage>
        <taxon>Bacteria</taxon>
        <taxon>Bacillati</taxon>
        <taxon>Actinomycetota</taxon>
        <taxon>Actinomycetes</taxon>
        <taxon>Micrococcales</taxon>
        <taxon>Microbacteriaceae</taxon>
        <taxon>Microbacterium</taxon>
    </lineage>
</organism>
<dbReference type="InterPro" id="IPR001387">
    <property type="entry name" value="Cro/C1-type_HTH"/>
</dbReference>
<dbReference type="Gene3D" id="1.10.260.40">
    <property type="entry name" value="lambda repressor-like DNA-binding domains"/>
    <property type="match status" value="1"/>
</dbReference>
<dbReference type="Proteomes" id="UP001142317">
    <property type="component" value="Unassembled WGS sequence"/>
</dbReference>
<name>A0A9W6HDM7_9MICO</name>
<keyword evidence="3" id="KW-1185">Reference proteome</keyword>
<dbReference type="RefSeq" id="WP_210005437.1">
    <property type="nucleotide sequence ID" value="NZ_BSEO01000001.1"/>
</dbReference>